<feature type="transmembrane region" description="Helical" evidence="8">
    <location>
        <begin position="296"/>
        <end position="316"/>
    </location>
</feature>
<dbReference type="GO" id="GO:0050897">
    <property type="term" value="F:cobalt ion binding"/>
    <property type="evidence" value="ECO:0007669"/>
    <property type="project" value="TreeGrafter"/>
</dbReference>
<dbReference type="GO" id="GO:0015087">
    <property type="term" value="F:cobalt ion transmembrane transporter activity"/>
    <property type="evidence" value="ECO:0007669"/>
    <property type="project" value="UniProtKB-UniRule"/>
</dbReference>
<comment type="subcellular location">
    <subcellularLocation>
        <location evidence="1">Cell membrane</location>
        <topology evidence="1">Multi-pass membrane protein</topology>
    </subcellularLocation>
    <subcellularLocation>
        <location evidence="8">Membrane</location>
        <topology evidence="8">Multi-pass membrane protein</topology>
    </subcellularLocation>
</comment>
<keyword evidence="6 8" id="KW-1133">Transmembrane helix</keyword>
<keyword evidence="7 8" id="KW-0472">Membrane</keyword>
<dbReference type="Proteomes" id="UP000184127">
    <property type="component" value="Unassembled WGS sequence"/>
</dbReference>
<keyword evidence="3 8" id="KW-0813">Transport</keyword>
<evidence type="ECO:0000256" key="5">
    <source>
        <dbReference type="ARBA" id="ARBA00022692"/>
    </source>
</evidence>
<protein>
    <recommendedName>
        <fullName evidence="8">Magnesium transport protein CorA</fullName>
    </recommendedName>
</protein>
<dbReference type="FunFam" id="1.20.58.340:FF:000012">
    <property type="entry name" value="Magnesium transport protein CorA"/>
    <property type="match status" value="1"/>
</dbReference>
<keyword evidence="10" id="KW-1185">Reference proteome</keyword>
<dbReference type="CDD" id="cd12822">
    <property type="entry name" value="TmCorA-like"/>
    <property type="match status" value="1"/>
</dbReference>
<dbReference type="AlphaFoldDB" id="A0A1M4TFS9"/>
<gene>
    <name evidence="8" type="primary">corA</name>
    <name evidence="9" type="ORF">SAMN02745195_00349</name>
</gene>
<evidence type="ECO:0000256" key="7">
    <source>
        <dbReference type="ARBA" id="ARBA00023136"/>
    </source>
</evidence>
<dbReference type="NCBIfam" id="TIGR00383">
    <property type="entry name" value="corA"/>
    <property type="match status" value="1"/>
</dbReference>
<evidence type="ECO:0000256" key="8">
    <source>
        <dbReference type="RuleBase" id="RU362010"/>
    </source>
</evidence>
<dbReference type="EMBL" id="FQUR01000007">
    <property type="protein sequence ID" value="SHE43245.1"/>
    <property type="molecule type" value="Genomic_DNA"/>
</dbReference>
<dbReference type="InterPro" id="IPR002523">
    <property type="entry name" value="MgTranspt_CorA/ZnTranspt_ZntB"/>
</dbReference>
<sequence length="322" mass="38182">MNELIRCLSYSQGEIASFSPDTITEKINNRNLLWVDLENPTDSEIKILSDVFKFHPLTIEDCLHRKQRSKIEDYKDYYFIVMNVFKGRKLEEEFRISEIFVFVSQTYIVTVHWGNMEVVNTVYEKAKSAANIFERGIDFLLYNLLDEIIDDYFPIVDEVGNKIDEIEAEIFEEEGKEIQSKIFFLKKNMLKLRKIITAQREVLNTFLRHDFAIIKEENKLYFMDVYDHIMRLFDFIDTYHDLLTGTLDLYMSYISNRMNEVMKILTIIATIIMPLTLIAGIYGMNFKNMPELNTEYGYFATLAVMGIIAFAEILYFKRRGWW</sequence>
<dbReference type="GO" id="GO:0005886">
    <property type="term" value="C:plasma membrane"/>
    <property type="evidence" value="ECO:0007669"/>
    <property type="project" value="UniProtKB-SubCell"/>
</dbReference>
<evidence type="ECO:0000256" key="1">
    <source>
        <dbReference type="ARBA" id="ARBA00004651"/>
    </source>
</evidence>
<keyword evidence="4 8" id="KW-1003">Cell membrane</keyword>
<feature type="transmembrane region" description="Helical" evidence="8">
    <location>
        <begin position="264"/>
        <end position="284"/>
    </location>
</feature>
<evidence type="ECO:0000313" key="10">
    <source>
        <dbReference type="Proteomes" id="UP000184127"/>
    </source>
</evidence>
<accession>A0A1M4TFS9</accession>
<proteinExistence type="inferred from homology"/>
<name>A0A1M4TFS9_9THEO</name>
<dbReference type="Gene3D" id="3.30.460.20">
    <property type="entry name" value="CorA soluble domain-like"/>
    <property type="match status" value="1"/>
</dbReference>
<keyword evidence="5 8" id="KW-0812">Transmembrane</keyword>
<dbReference type="GO" id="GO:0015095">
    <property type="term" value="F:magnesium ion transmembrane transporter activity"/>
    <property type="evidence" value="ECO:0007669"/>
    <property type="project" value="UniProtKB-UniRule"/>
</dbReference>
<dbReference type="SUPFAM" id="SSF143865">
    <property type="entry name" value="CorA soluble domain-like"/>
    <property type="match status" value="1"/>
</dbReference>
<keyword evidence="8" id="KW-0406">Ion transport</keyword>
<dbReference type="Pfam" id="PF01544">
    <property type="entry name" value="CorA"/>
    <property type="match status" value="1"/>
</dbReference>
<evidence type="ECO:0000256" key="2">
    <source>
        <dbReference type="ARBA" id="ARBA00009765"/>
    </source>
</evidence>
<dbReference type="InterPro" id="IPR045861">
    <property type="entry name" value="CorA_cytoplasmic_dom"/>
</dbReference>
<organism evidence="9 10">
    <name type="scientific">Thermoanaerobacter uzonensis DSM 18761</name>
    <dbReference type="NCBI Taxonomy" id="1123369"/>
    <lineage>
        <taxon>Bacteria</taxon>
        <taxon>Bacillati</taxon>
        <taxon>Bacillota</taxon>
        <taxon>Clostridia</taxon>
        <taxon>Thermoanaerobacterales</taxon>
        <taxon>Thermoanaerobacteraceae</taxon>
        <taxon>Thermoanaerobacter</taxon>
    </lineage>
</organism>
<comment type="similarity">
    <text evidence="2 8">Belongs to the CorA metal ion transporter (MIT) (TC 1.A.35) family.</text>
</comment>
<evidence type="ECO:0000256" key="4">
    <source>
        <dbReference type="ARBA" id="ARBA00022475"/>
    </source>
</evidence>
<dbReference type="PANTHER" id="PTHR46494">
    <property type="entry name" value="CORA FAMILY METAL ION TRANSPORTER (EUROFUNG)"/>
    <property type="match status" value="1"/>
</dbReference>
<dbReference type="RefSeq" id="WP_234949211.1">
    <property type="nucleotide sequence ID" value="NZ_FQUR01000007.1"/>
</dbReference>
<keyword evidence="8" id="KW-0460">Magnesium</keyword>
<dbReference type="PANTHER" id="PTHR46494:SF1">
    <property type="entry name" value="CORA FAMILY METAL ION TRANSPORTER (EUROFUNG)"/>
    <property type="match status" value="1"/>
</dbReference>
<dbReference type="Gene3D" id="1.20.58.340">
    <property type="entry name" value="Magnesium transport protein CorA, transmembrane region"/>
    <property type="match status" value="2"/>
</dbReference>
<dbReference type="GO" id="GO:0000287">
    <property type="term" value="F:magnesium ion binding"/>
    <property type="evidence" value="ECO:0007669"/>
    <property type="project" value="TreeGrafter"/>
</dbReference>
<evidence type="ECO:0000256" key="3">
    <source>
        <dbReference type="ARBA" id="ARBA00022448"/>
    </source>
</evidence>
<dbReference type="InterPro" id="IPR045863">
    <property type="entry name" value="CorA_TM1_TM2"/>
</dbReference>
<dbReference type="SUPFAM" id="SSF144083">
    <property type="entry name" value="Magnesium transport protein CorA, transmembrane region"/>
    <property type="match status" value="1"/>
</dbReference>
<reference evidence="10" key="1">
    <citation type="submission" date="2016-11" db="EMBL/GenBank/DDBJ databases">
        <authorList>
            <person name="Varghese N."/>
            <person name="Submissions S."/>
        </authorList>
    </citation>
    <scope>NUCLEOTIDE SEQUENCE [LARGE SCALE GENOMIC DNA]</scope>
    <source>
        <strain evidence="10">DSM 18761</strain>
    </source>
</reference>
<comment type="function">
    <text evidence="8">Mediates influx of magnesium ions.</text>
</comment>
<evidence type="ECO:0000313" key="9">
    <source>
        <dbReference type="EMBL" id="SHE43245.1"/>
    </source>
</evidence>
<dbReference type="InterPro" id="IPR004488">
    <property type="entry name" value="Mg/Co-transport_prot_CorA"/>
</dbReference>
<evidence type="ECO:0000256" key="6">
    <source>
        <dbReference type="ARBA" id="ARBA00022989"/>
    </source>
</evidence>